<feature type="domain" description="Agd3 deacetylase" evidence="3">
    <location>
        <begin position="434"/>
        <end position="671"/>
    </location>
</feature>
<feature type="signal peptide" evidence="2">
    <location>
        <begin position="1"/>
        <end position="33"/>
    </location>
</feature>
<feature type="chain" id="PRO_5047246373" evidence="2">
    <location>
        <begin position="34"/>
        <end position="739"/>
    </location>
</feature>
<evidence type="ECO:0000259" key="3">
    <source>
        <dbReference type="Pfam" id="PF25115"/>
    </source>
</evidence>
<keyword evidence="6" id="KW-1185">Reference proteome</keyword>
<dbReference type="Pfam" id="PF25115">
    <property type="entry name" value="Agd3_CE"/>
    <property type="match status" value="1"/>
</dbReference>
<evidence type="ECO:0000256" key="2">
    <source>
        <dbReference type="SAM" id="SignalP"/>
    </source>
</evidence>
<accession>A0ABP5V5T1</accession>
<comment type="caution">
    <text evidence="5">The sequence shown here is derived from an EMBL/GenBank/DDBJ whole genome shotgun (WGS) entry which is preliminary data.</text>
</comment>
<feature type="domain" description="Agd3 CBM87" evidence="4">
    <location>
        <begin position="123"/>
        <end position="281"/>
    </location>
</feature>
<organism evidence="5 6">
    <name type="scientific">Dactylosporangium salmoneum</name>
    <dbReference type="NCBI Taxonomy" id="53361"/>
    <lineage>
        <taxon>Bacteria</taxon>
        <taxon>Bacillati</taxon>
        <taxon>Actinomycetota</taxon>
        <taxon>Actinomycetes</taxon>
        <taxon>Micromonosporales</taxon>
        <taxon>Micromonosporaceae</taxon>
        <taxon>Dactylosporangium</taxon>
    </lineage>
</organism>
<name>A0ABP5V5T1_9ACTN</name>
<proteinExistence type="predicted"/>
<reference evidence="6" key="1">
    <citation type="journal article" date="2019" name="Int. J. Syst. Evol. Microbiol.">
        <title>The Global Catalogue of Microorganisms (GCM) 10K type strain sequencing project: providing services to taxonomists for standard genome sequencing and annotation.</title>
        <authorList>
            <consortium name="The Broad Institute Genomics Platform"/>
            <consortium name="The Broad Institute Genome Sequencing Center for Infectious Disease"/>
            <person name="Wu L."/>
            <person name="Ma J."/>
        </authorList>
    </citation>
    <scope>NUCLEOTIDE SEQUENCE [LARGE SCALE GENOMIC DNA]</scope>
    <source>
        <strain evidence="6">JCM 3272</strain>
    </source>
</reference>
<gene>
    <name evidence="5" type="ORF">GCM10010170_109090</name>
</gene>
<dbReference type="Pfam" id="PF25116">
    <property type="entry name" value="CBM87_Agd3"/>
    <property type="match status" value="1"/>
</dbReference>
<dbReference type="Proteomes" id="UP001501444">
    <property type="component" value="Unassembled WGS sequence"/>
</dbReference>
<evidence type="ECO:0000313" key="6">
    <source>
        <dbReference type="Proteomes" id="UP001501444"/>
    </source>
</evidence>
<protein>
    <submittedName>
        <fullName evidence="5">Uncharacterized protein</fullName>
    </submittedName>
</protein>
<dbReference type="EMBL" id="BAAARV010000141">
    <property type="protein sequence ID" value="GAA2394852.1"/>
    <property type="molecule type" value="Genomic_DNA"/>
</dbReference>
<keyword evidence="2" id="KW-0732">Signal</keyword>
<evidence type="ECO:0000259" key="4">
    <source>
        <dbReference type="Pfam" id="PF25116"/>
    </source>
</evidence>
<dbReference type="InterPro" id="IPR056827">
    <property type="entry name" value="CBM87_Agd3"/>
</dbReference>
<feature type="region of interest" description="Disordered" evidence="1">
    <location>
        <begin position="55"/>
        <end position="100"/>
    </location>
</feature>
<evidence type="ECO:0000313" key="5">
    <source>
        <dbReference type="EMBL" id="GAA2394852.1"/>
    </source>
</evidence>
<evidence type="ECO:0000256" key="1">
    <source>
        <dbReference type="SAM" id="MobiDB-lite"/>
    </source>
</evidence>
<sequence>MTLARTLSSRLSARLIAAATVGTLLALSGGVQGASAAPPKKQPDKQHDHALVLGDPAATQRKATKPPAPLPKMTGSVPIKPDLTVRPGQKTPATTQGLSTPQAQAQADGAATAAATSAKVGLRALVIGVDGTDWGVDTWKATLDRVGAAYDVLLSKSQPLTAASLLRADGAGKYNAILLTSSMLLYDAGGGSYVSGLDGTEWNVLWAYERDYAVRQAALYTSYGTFPENYCLSASSETSVGDTALPASLTTAGAGVFDYLKSTAKVPIVQSYVYRTRVTAGCAADPVLVNGSDVLGVRTTSSDGRERLALTFTSNQYLMQANLVTYGMFRWATRGLYLGEQRHFINVDVDDWFNSADHYYPDGHIESDPGYQMSGHDAYNAYLRQTALRTTYPLASGLTLNLAYNGGDADLNAGSLCSPNGGISTLTATTRCLATKFRWLNHTLTHPELNFTDYATTSNEISANRTVATRLGLSQPNTVLKTGEYSGLGVYNDNPDDDVDPPTDHGLMASNPQLLNAARDLGVRYLHGNMSFPSHVPSCFDCGIVHPMEPSITVVPDWPTNIAYFTTTPDEQIAFYNAYYGPAGKFPFWPSNLTYAQMLDAEAQVALTHLATGSVYTHTFHIANLRDYGSGKTLLTDWLDKVLSQYSSYYSVPLLTPDWPTLAAYTTQRNAHFAELHGNVDAVYDPAARTVTVTSPLAGSLTVSGVTASGTATTYGAEVSSKLTLSTGTAVTVPASPRS</sequence>
<dbReference type="RefSeq" id="WP_344620696.1">
    <property type="nucleotide sequence ID" value="NZ_BAAARV010000141.1"/>
</dbReference>
<dbReference type="InterPro" id="IPR056826">
    <property type="entry name" value="Agd3_CE"/>
</dbReference>